<evidence type="ECO:0000256" key="9">
    <source>
        <dbReference type="ARBA" id="ARBA00047444"/>
    </source>
</evidence>
<evidence type="ECO:0000256" key="6">
    <source>
        <dbReference type="ARBA" id="ARBA00023002"/>
    </source>
</evidence>
<dbReference type="GO" id="GO:0031543">
    <property type="term" value="F:peptidyl-proline dioxygenase activity"/>
    <property type="evidence" value="ECO:0007669"/>
    <property type="project" value="UniProtKB-ARBA"/>
</dbReference>
<organism evidence="11 12">
    <name type="scientific">Ceutorhynchus assimilis</name>
    <name type="common">cabbage seed weevil</name>
    <dbReference type="NCBI Taxonomy" id="467358"/>
    <lineage>
        <taxon>Eukaryota</taxon>
        <taxon>Metazoa</taxon>
        <taxon>Ecdysozoa</taxon>
        <taxon>Arthropoda</taxon>
        <taxon>Hexapoda</taxon>
        <taxon>Insecta</taxon>
        <taxon>Pterygota</taxon>
        <taxon>Neoptera</taxon>
        <taxon>Endopterygota</taxon>
        <taxon>Coleoptera</taxon>
        <taxon>Polyphaga</taxon>
        <taxon>Cucujiformia</taxon>
        <taxon>Curculionidae</taxon>
        <taxon>Ceutorhynchinae</taxon>
        <taxon>Ceutorhynchus</taxon>
    </lineage>
</organism>
<dbReference type="OrthoDB" id="430522at2759"/>
<dbReference type="InterPro" id="IPR039558">
    <property type="entry name" value="TPA1/OFD1_N"/>
</dbReference>
<evidence type="ECO:0000256" key="8">
    <source>
        <dbReference type="ARBA" id="ARBA00029938"/>
    </source>
</evidence>
<dbReference type="GO" id="GO:0005737">
    <property type="term" value="C:cytoplasm"/>
    <property type="evidence" value="ECO:0007669"/>
    <property type="project" value="TreeGrafter"/>
</dbReference>
<dbReference type="Gene3D" id="2.60.120.620">
    <property type="entry name" value="q2cbj1_9rhob like domain"/>
    <property type="match status" value="2"/>
</dbReference>
<keyword evidence="4" id="KW-0847">Vitamin C</keyword>
<keyword evidence="7" id="KW-0408">Iron</keyword>
<dbReference type="InterPro" id="IPR051842">
    <property type="entry name" value="uS12_prolyl_hydroxylase"/>
</dbReference>
<protein>
    <recommendedName>
        <fullName evidence="8">uS12 prolyl 3-hydroxylase</fullName>
    </recommendedName>
</protein>
<name>A0A9N9MFP5_9CUCU</name>
<evidence type="ECO:0000256" key="1">
    <source>
        <dbReference type="ARBA" id="ARBA00001961"/>
    </source>
</evidence>
<gene>
    <name evidence="11" type="ORF">CEUTPL_LOCUS4552</name>
</gene>
<dbReference type="InterPro" id="IPR006620">
    <property type="entry name" value="Pro_4_hyd_alph"/>
</dbReference>
<dbReference type="SMART" id="SM00702">
    <property type="entry name" value="P4Hc"/>
    <property type="match status" value="1"/>
</dbReference>
<dbReference type="GO" id="GO:0005506">
    <property type="term" value="F:iron ion binding"/>
    <property type="evidence" value="ECO:0007669"/>
    <property type="project" value="InterPro"/>
</dbReference>
<dbReference type="InterPro" id="IPR005123">
    <property type="entry name" value="Oxoglu/Fe-dep_dioxygenase_dom"/>
</dbReference>
<evidence type="ECO:0000256" key="7">
    <source>
        <dbReference type="ARBA" id="ARBA00023004"/>
    </source>
</evidence>
<comment type="catalytic activity">
    <reaction evidence="9">
        <text>[ribosomal protein uS12]-L-proline + 2-oxoglutarate + O2 = [ribosomal protein uS12]-(3S)-3-hydroxy-L-proline + succinate + CO2</text>
        <dbReference type="Rhea" id="RHEA:54156"/>
        <dbReference type="Rhea" id="RHEA-COMP:13816"/>
        <dbReference type="Rhea" id="RHEA-COMP:13818"/>
        <dbReference type="ChEBI" id="CHEBI:15379"/>
        <dbReference type="ChEBI" id="CHEBI:16526"/>
        <dbReference type="ChEBI" id="CHEBI:16810"/>
        <dbReference type="ChEBI" id="CHEBI:30031"/>
        <dbReference type="ChEBI" id="CHEBI:50342"/>
        <dbReference type="ChEBI" id="CHEBI:85428"/>
    </reaction>
</comment>
<comment type="cofactor">
    <cofactor evidence="1">
        <name>L-ascorbate</name>
        <dbReference type="ChEBI" id="CHEBI:38290"/>
    </cofactor>
</comment>
<dbReference type="Pfam" id="PF10637">
    <property type="entry name" value="Ofd1_CTDD"/>
    <property type="match status" value="1"/>
</dbReference>
<sequence>MNSEEEEICSESSSESEPELECDQWDSDCKILPLTTVSCVTGRHLMPTCTALSQKRFRRCFTIRSEISQASIKNNYKADKQLKSDNFELIIQPFKVCVINNFIENFWIEKFVTSLYDLDFNLRHLDLYEFFQSRDLKHYNSDTMVTFYKFLIDDVKQWVSAIIDTDLTDVSVTCSLYTNTDYLLVHDDQKDDRKIAFILYLTDENEGGALQLIGTDSRGHPNQSVKNLWPRANQFVFFPVTNRSYHRVSEIVGLNKYRLSINGWFHTKSPEKFEAPLYKPQGLFADTYSSPKTIDIDLKSWINIDYLSPKSIQLIQNHVEENSEISLKNFLKLEPFQAIIAQLGNIDWAKRGPINRLNYDVAASKLPHPIERLLDLFQSNQMFALLHQYTQLDLVKVKTELQRWTPDNYELLNDYDWSKNELDLTVYFGCQNPRNVIGARTHYVTIEDEVQNALITIEPVENVLNLVYRDSARFTKYFSAQSECKCFYKLICCYSE</sequence>
<comment type="similarity">
    <text evidence="2">Belongs to the TPA1 family.</text>
</comment>
<dbReference type="PANTHER" id="PTHR12117:SF0">
    <property type="entry name" value="PROLYL 3-HYDROXYLASE OGFOD1"/>
    <property type="match status" value="1"/>
</dbReference>
<feature type="domain" description="Fe2OG dioxygenase" evidence="10">
    <location>
        <begin position="166"/>
        <end position="267"/>
    </location>
</feature>
<dbReference type="AlphaFoldDB" id="A0A9N9MFP5"/>
<dbReference type="InterPro" id="IPR019601">
    <property type="entry name" value="Oxoglutarate/Fe-dep_Oase_C"/>
</dbReference>
<evidence type="ECO:0000256" key="3">
    <source>
        <dbReference type="ARBA" id="ARBA00022723"/>
    </source>
</evidence>
<dbReference type="GO" id="GO:0006449">
    <property type="term" value="P:regulation of translational termination"/>
    <property type="evidence" value="ECO:0007669"/>
    <property type="project" value="TreeGrafter"/>
</dbReference>
<reference evidence="11" key="1">
    <citation type="submission" date="2022-01" db="EMBL/GenBank/DDBJ databases">
        <authorList>
            <person name="King R."/>
        </authorList>
    </citation>
    <scope>NUCLEOTIDE SEQUENCE</scope>
</reference>
<evidence type="ECO:0000259" key="10">
    <source>
        <dbReference type="PROSITE" id="PS51471"/>
    </source>
</evidence>
<dbReference type="PANTHER" id="PTHR12117">
    <property type="entry name" value="HISTONE ACETYLTRANSFERASE COMPLEX"/>
    <property type="match status" value="1"/>
</dbReference>
<evidence type="ECO:0000256" key="4">
    <source>
        <dbReference type="ARBA" id="ARBA00022896"/>
    </source>
</evidence>
<keyword evidence="12" id="KW-1185">Reference proteome</keyword>
<keyword evidence="5" id="KW-0223">Dioxygenase</keyword>
<dbReference type="PROSITE" id="PS51471">
    <property type="entry name" value="FE2OG_OXY"/>
    <property type="match status" value="1"/>
</dbReference>
<evidence type="ECO:0000313" key="12">
    <source>
        <dbReference type="Proteomes" id="UP001152799"/>
    </source>
</evidence>
<accession>A0A9N9MFP5</accession>
<dbReference type="GO" id="GO:0031418">
    <property type="term" value="F:L-ascorbic acid binding"/>
    <property type="evidence" value="ECO:0007669"/>
    <property type="project" value="UniProtKB-KW"/>
</dbReference>
<keyword evidence="6" id="KW-0560">Oxidoreductase</keyword>
<dbReference type="Pfam" id="PF13661">
    <property type="entry name" value="2OG-FeII_Oxy_4"/>
    <property type="match status" value="1"/>
</dbReference>
<keyword evidence="3" id="KW-0479">Metal-binding</keyword>
<proteinExistence type="inferred from homology"/>
<evidence type="ECO:0000256" key="5">
    <source>
        <dbReference type="ARBA" id="ARBA00022964"/>
    </source>
</evidence>
<evidence type="ECO:0000256" key="2">
    <source>
        <dbReference type="ARBA" id="ARBA00007443"/>
    </source>
</evidence>
<dbReference type="EMBL" id="OU892292">
    <property type="protein sequence ID" value="CAG9763902.1"/>
    <property type="molecule type" value="Genomic_DNA"/>
</dbReference>
<dbReference type="Proteomes" id="UP001152799">
    <property type="component" value="Chromosome 16"/>
</dbReference>
<evidence type="ECO:0000313" key="11">
    <source>
        <dbReference type="EMBL" id="CAG9763902.1"/>
    </source>
</evidence>